<reference evidence="2 3" key="1">
    <citation type="submission" date="2020-02" db="EMBL/GenBank/DDBJ databases">
        <title>Bacillus aquiflavi sp. nov., isolated from yellow water of strong flavor Chinese baijiu in Yibin region of China.</title>
        <authorList>
            <person name="Xie J."/>
        </authorList>
    </citation>
    <scope>NUCLEOTIDE SEQUENCE [LARGE SCALE GENOMIC DNA]</scope>
    <source>
        <strain evidence="2 3">SA4</strain>
    </source>
</reference>
<evidence type="ECO:0000313" key="2">
    <source>
        <dbReference type="EMBL" id="NEY71418.1"/>
    </source>
</evidence>
<evidence type="ECO:0000313" key="3">
    <source>
        <dbReference type="Proteomes" id="UP000481043"/>
    </source>
</evidence>
<organism evidence="2 3">
    <name type="scientific">Bacillus mesophilus</name>
    <dbReference type="NCBI Taxonomy" id="1808955"/>
    <lineage>
        <taxon>Bacteria</taxon>
        <taxon>Bacillati</taxon>
        <taxon>Bacillota</taxon>
        <taxon>Bacilli</taxon>
        <taxon>Bacillales</taxon>
        <taxon>Bacillaceae</taxon>
        <taxon>Bacillus</taxon>
    </lineage>
</organism>
<dbReference type="EMBL" id="JAAIWM010000002">
    <property type="protein sequence ID" value="NEY71418.1"/>
    <property type="molecule type" value="Genomic_DNA"/>
</dbReference>
<comment type="caution">
    <text evidence="2">The sequence shown here is derived from an EMBL/GenBank/DDBJ whole genome shotgun (WGS) entry which is preliminary data.</text>
</comment>
<proteinExistence type="predicted"/>
<feature type="transmembrane region" description="Helical" evidence="1">
    <location>
        <begin position="49"/>
        <end position="74"/>
    </location>
</feature>
<accession>A0A6M0Q8T0</accession>
<keyword evidence="1" id="KW-0812">Transmembrane</keyword>
<evidence type="ECO:0000256" key="1">
    <source>
        <dbReference type="SAM" id="Phobius"/>
    </source>
</evidence>
<gene>
    <name evidence="2" type="ORF">G4D63_06635</name>
</gene>
<name>A0A6M0Q8T0_9BACI</name>
<keyword evidence="3" id="KW-1185">Reference proteome</keyword>
<dbReference type="InterPro" id="IPR021354">
    <property type="entry name" value="DUF2975"/>
</dbReference>
<dbReference type="Proteomes" id="UP000481043">
    <property type="component" value="Unassembled WGS sequence"/>
</dbReference>
<keyword evidence="1" id="KW-0472">Membrane</keyword>
<feature type="transmembrane region" description="Helical" evidence="1">
    <location>
        <begin position="121"/>
        <end position="144"/>
    </location>
</feature>
<protein>
    <submittedName>
        <fullName evidence="2">DUF2975 domain-containing protein</fullName>
    </submittedName>
</protein>
<sequence length="158" mass="17348">MKMGTIAFLKMSVFLVGIVILCLCLFCLPSLAGYSAAMNPEYAYLKYPVLIGIYITAIFFFFSLLQATKLLNYIHNKNAFSELAANALRQIKNSAINIMVLYVIGMFGLAFVNALHPGVAIIGMVIVFTTLVIAVFAAVLIELLRNVIDLKSDNDLTV</sequence>
<keyword evidence="1" id="KW-1133">Transmembrane helix</keyword>
<dbReference type="RefSeq" id="WP_163179455.1">
    <property type="nucleotide sequence ID" value="NZ_JAAIWM010000002.1"/>
</dbReference>
<feature type="transmembrane region" description="Helical" evidence="1">
    <location>
        <begin position="95"/>
        <end position="115"/>
    </location>
</feature>
<dbReference type="AlphaFoldDB" id="A0A6M0Q8T0"/>
<dbReference type="Pfam" id="PF11188">
    <property type="entry name" value="DUF2975"/>
    <property type="match status" value="1"/>
</dbReference>